<evidence type="ECO:0000313" key="11">
    <source>
        <dbReference type="Proteomes" id="UP000714380"/>
    </source>
</evidence>
<dbReference type="EMBL" id="JAEDAH010000042">
    <property type="protein sequence ID" value="MCA6063638.1"/>
    <property type="molecule type" value="Genomic_DNA"/>
</dbReference>
<dbReference type="InterPro" id="IPR013216">
    <property type="entry name" value="Methyltransf_11"/>
</dbReference>
<evidence type="ECO:0000256" key="8">
    <source>
        <dbReference type="HAMAP-Rule" id="MF_00835"/>
    </source>
</evidence>
<sequence>MNAQLQAIGASDVLTPALTRDKQQVARQFSRAAQTYLSAATVQQQTREHLLQLCRQDGIDGHWLDIGCGPAASLKALQEAGAQQISGLDISAGMLHAARQHCPDARLIQADADHLPLADHCVHGIFSSLMLQWSEYPLQTLREWARVLRPGGTLALATLLPGTQRELQQAWQRIDQRPHVNRFTPLADLLKSASLSGLQLQLAERDRITDQYASINDLLRGLKAIGATNVNAGRHPGLGGRQALQNLASAYPVTVNEQGATCYPLSYEVQWLIFRRY</sequence>
<keyword evidence="5 8" id="KW-0808">Transferase</keyword>
<dbReference type="PANTHER" id="PTHR13090">
    <property type="entry name" value="ARGININE-HYDROXYLASE NDUFAF5, MITOCHONDRIAL"/>
    <property type="match status" value="1"/>
</dbReference>
<evidence type="ECO:0000256" key="3">
    <source>
        <dbReference type="ARBA" id="ARBA00012327"/>
    </source>
</evidence>
<evidence type="ECO:0000256" key="1">
    <source>
        <dbReference type="ARBA" id="ARBA00000852"/>
    </source>
</evidence>
<evidence type="ECO:0000256" key="2">
    <source>
        <dbReference type="ARBA" id="ARBA00004746"/>
    </source>
</evidence>
<keyword evidence="6 8" id="KW-0949">S-adenosyl-L-methionine</keyword>
<dbReference type="EC" id="2.1.1.197" evidence="3 8"/>
<comment type="similarity">
    <text evidence="8">Belongs to the methyltransferase superfamily.</text>
</comment>
<accession>A0ABS7ZR37</accession>
<keyword evidence="11" id="KW-1185">Reference proteome</keyword>
<dbReference type="RefSeq" id="WP_225673825.1">
    <property type="nucleotide sequence ID" value="NZ_JAEDAH010000042.1"/>
</dbReference>
<proteinExistence type="inferred from homology"/>
<dbReference type="InterPro" id="IPR029063">
    <property type="entry name" value="SAM-dependent_MTases_sf"/>
</dbReference>
<evidence type="ECO:0000256" key="7">
    <source>
        <dbReference type="ARBA" id="ARBA00022756"/>
    </source>
</evidence>
<comment type="function">
    <text evidence="8">Converts the free carboxyl group of a malonyl-thioester to its methyl ester by transfer of a methyl group from S-adenosyl-L-methionine (SAM). It allows to synthesize pimeloyl-ACP via the fatty acid synthetic pathway.</text>
</comment>
<dbReference type="Pfam" id="PF08241">
    <property type="entry name" value="Methyltransf_11"/>
    <property type="match status" value="1"/>
</dbReference>
<dbReference type="InterPro" id="IPR050602">
    <property type="entry name" value="Malonyl-ACP_OMT"/>
</dbReference>
<keyword evidence="4 8" id="KW-0489">Methyltransferase</keyword>
<dbReference type="Gene3D" id="3.40.50.150">
    <property type="entry name" value="Vaccinia Virus protein VP39"/>
    <property type="match status" value="1"/>
</dbReference>
<dbReference type="CDD" id="cd02440">
    <property type="entry name" value="AdoMet_MTases"/>
    <property type="match status" value="1"/>
</dbReference>
<reference evidence="10 11" key="1">
    <citation type="submission" date="2020-12" db="EMBL/GenBank/DDBJ databases">
        <title>Novel Thalassolituus-related marine hydrocarbonoclastic bacteria mediated algae-derived hydrocarbons mineralization in twilight zone of the northern South China Sea.</title>
        <authorList>
            <person name="Dong C."/>
        </authorList>
    </citation>
    <scope>NUCLEOTIDE SEQUENCE [LARGE SCALE GENOMIC DNA]</scope>
    <source>
        <strain evidence="10 11">IMCC1826</strain>
    </source>
</reference>
<dbReference type="HAMAP" id="MF_00835">
    <property type="entry name" value="BioC"/>
    <property type="match status" value="1"/>
</dbReference>
<dbReference type="GO" id="GO:0032259">
    <property type="term" value="P:methylation"/>
    <property type="evidence" value="ECO:0007669"/>
    <property type="project" value="UniProtKB-KW"/>
</dbReference>
<protein>
    <recommendedName>
        <fullName evidence="3 8">Malonyl-[acyl-carrier protein] O-methyltransferase</fullName>
        <shortName evidence="8">Malonyl-ACP O-methyltransferase</shortName>
        <ecNumber evidence="3 8">2.1.1.197</ecNumber>
    </recommendedName>
    <alternativeName>
        <fullName evidence="8">Biotin synthesis protein BioC</fullName>
    </alternativeName>
</protein>
<comment type="catalytic activity">
    <reaction evidence="1 8">
        <text>malonyl-[ACP] + S-adenosyl-L-methionine = malonyl-[ACP] methyl ester + S-adenosyl-L-homocysteine</text>
        <dbReference type="Rhea" id="RHEA:17105"/>
        <dbReference type="Rhea" id="RHEA-COMP:9623"/>
        <dbReference type="Rhea" id="RHEA-COMP:9954"/>
        <dbReference type="ChEBI" id="CHEBI:57856"/>
        <dbReference type="ChEBI" id="CHEBI:59789"/>
        <dbReference type="ChEBI" id="CHEBI:78449"/>
        <dbReference type="ChEBI" id="CHEBI:78845"/>
        <dbReference type="EC" id="2.1.1.197"/>
    </reaction>
</comment>
<keyword evidence="7 8" id="KW-0093">Biotin biosynthesis</keyword>
<comment type="pathway">
    <text evidence="2 8">Cofactor biosynthesis; biotin biosynthesis.</text>
</comment>
<dbReference type="PANTHER" id="PTHR13090:SF1">
    <property type="entry name" value="ARGININE-HYDROXYLASE NDUFAF5, MITOCHONDRIAL"/>
    <property type="match status" value="1"/>
</dbReference>
<dbReference type="Proteomes" id="UP000714380">
    <property type="component" value="Unassembled WGS sequence"/>
</dbReference>
<evidence type="ECO:0000259" key="9">
    <source>
        <dbReference type="Pfam" id="PF08241"/>
    </source>
</evidence>
<dbReference type="GO" id="GO:0008168">
    <property type="term" value="F:methyltransferase activity"/>
    <property type="evidence" value="ECO:0007669"/>
    <property type="project" value="UniProtKB-KW"/>
</dbReference>
<gene>
    <name evidence="8" type="primary">bioC</name>
    <name evidence="10" type="ORF">I9W95_08455</name>
</gene>
<comment type="caution">
    <text evidence="10">The sequence shown here is derived from an EMBL/GenBank/DDBJ whole genome shotgun (WGS) entry which is preliminary data.</text>
</comment>
<dbReference type="InterPro" id="IPR011814">
    <property type="entry name" value="BioC"/>
</dbReference>
<name>A0ABS7ZR37_9GAMM</name>
<evidence type="ECO:0000313" key="10">
    <source>
        <dbReference type="EMBL" id="MCA6063638.1"/>
    </source>
</evidence>
<evidence type="ECO:0000256" key="4">
    <source>
        <dbReference type="ARBA" id="ARBA00022603"/>
    </source>
</evidence>
<evidence type="ECO:0000256" key="5">
    <source>
        <dbReference type="ARBA" id="ARBA00022679"/>
    </source>
</evidence>
<dbReference type="SUPFAM" id="SSF53335">
    <property type="entry name" value="S-adenosyl-L-methionine-dependent methyltransferases"/>
    <property type="match status" value="1"/>
</dbReference>
<organism evidence="10 11">
    <name type="scientific">Thalassolituus marinus</name>
    <dbReference type="NCBI Taxonomy" id="671053"/>
    <lineage>
        <taxon>Bacteria</taxon>
        <taxon>Pseudomonadati</taxon>
        <taxon>Pseudomonadota</taxon>
        <taxon>Gammaproteobacteria</taxon>
        <taxon>Oceanospirillales</taxon>
        <taxon>Oceanospirillaceae</taxon>
        <taxon>Thalassolituus</taxon>
    </lineage>
</organism>
<evidence type="ECO:0000256" key="6">
    <source>
        <dbReference type="ARBA" id="ARBA00022691"/>
    </source>
</evidence>
<feature type="domain" description="Methyltransferase type 11" evidence="9">
    <location>
        <begin position="64"/>
        <end position="155"/>
    </location>
</feature>